<dbReference type="Proteomes" id="UP001175000">
    <property type="component" value="Unassembled WGS sequence"/>
</dbReference>
<evidence type="ECO:0000256" key="1">
    <source>
        <dbReference type="ARBA" id="ARBA00004141"/>
    </source>
</evidence>
<feature type="transmembrane region" description="Helical" evidence="6">
    <location>
        <begin position="39"/>
        <end position="62"/>
    </location>
</feature>
<evidence type="ECO:0000313" key="8">
    <source>
        <dbReference type="Proteomes" id="UP001175000"/>
    </source>
</evidence>
<organism evidence="7 8">
    <name type="scientific">Immersiella caudata</name>
    <dbReference type="NCBI Taxonomy" id="314043"/>
    <lineage>
        <taxon>Eukaryota</taxon>
        <taxon>Fungi</taxon>
        <taxon>Dikarya</taxon>
        <taxon>Ascomycota</taxon>
        <taxon>Pezizomycotina</taxon>
        <taxon>Sordariomycetes</taxon>
        <taxon>Sordariomycetidae</taxon>
        <taxon>Sordariales</taxon>
        <taxon>Lasiosphaeriaceae</taxon>
        <taxon>Immersiella</taxon>
    </lineage>
</organism>
<feature type="transmembrane region" description="Helical" evidence="6">
    <location>
        <begin position="188"/>
        <end position="210"/>
    </location>
</feature>
<reference evidence="7" key="1">
    <citation type="submission" date="2023-06" db="EMBL/GenBank/DDBJ databases">
        <title>Genome-scale phylogeny and comparative genomics of the fungal order Sordariales.</title>
        <authorList>
            <consortium name="Lawrence Berkeley National Laboratory"/>
            <person name="Hensen N."/>
            <person name="Bonometti L."/>
            <person name="Westerberg I."/>
            <person name="Brannstrom I.O."/>
            <person name="Guillou S."/>
            <person name="Cros-Aarteil S."/>
            <person name="Calhoun S."/>
            <person name="Haridas S."/>
            <person name="Kuo A."/>
            <person name="Mondo S."/>
            <person name="Pangilinan J."/>
            <person name="Riley R."/>
            <person name="Labutti K."/>
            <person name="Andreopoulos B."/>
            <person name="Lipzen A."/>
            <person name="Chen C."/>
            <person name="Yanf M."/>
            <person name="Daum C."/>
            <person name="Ng V."/>
            <person name="Clum A."/>
            <person name="Steindorff A."/>
            <person name="Ohm R."/>
            <person name="Martin F."/>
            <person name="Silar P."/>
            <person name="Natvig D."/>
            <person name="Lalanne C."/>
            <person name="Gautier V."/>
            <person name="Ament-Velasquez S.L."/>
            <person name="Kruys A."/>
            <person name="Hutchinson M.I."/>
            <person name="Powell A.J."/>
            <person name="Barry K."/>
            <person name="Miller A.N."/>
            <person name="Grigoriev I.V."/>
            <person name="Debuchy R."/>
            <person name="Gladieux P."/>
            <person name="Thoren M.H."/>
            <person name="Johannesson H."/>
        </authorList>
    </citation>
    <scope>NUCLEOTIDE SEQUENCE</scope>
    <source>
        <strain evidence="7">CBS 606.72</strain>
    </source>
</reference>
<name>A0AA40BYX0_9PEZI</name>
<comment type="subcellular location">
    <subcellularLocation>
        <location evidence="1">Membrane</location>
        <topology evidence="1">Multi-pass membrane protein</topology>
    </subcellularLocation>
</comment>
<dbReference type="GO" id="GO:0016020">
    <property type="term" value="C:membrane"/>
    <property type="evidence" value="ECO:0007669"/>
    <property type="project" value="UniProtKB-SubCell"/>
</dbReference>
<dbReference type="PANTHER" id="PTHR45649:SF26">
    <property type="entry name" value="OS04G0435100 PROTEIN"/>
    <property type="match status" value="1"/>
</dbReference>
<feature type="transmembrane region" description="Helical" evidence="6">
    <location>
        <begin position="380"/>
        <end position="404"/>
    </location>
</feature>
<keyword evidence="2" id="KW-0813">Transport</keyword>
<keyword evidence="5 6" id="KW-0472">Membrane</keyword>
<dbReference type="Gene3D" id="1.20.1740.10">
    <property type="entry name" value="Amino acid/polyamine transporter I"/>
    <property type="match status" value="1"/>
</dbReference>
<keyword evidence="8" id="KW-1185">Reference proteome</keyword>
<evidence type="ECO:0000313" key="7">
    <source>
        <dbReference type="EMBL" id="KAK0618862.1"/>
    </source>
</evidence>
<feature type="transmembrane region" description="Helical" evidence="6">
    <location>
        <begin position="163"/>
        <end position="181"/>
    </location>
</feature>
<feature type="transmembrane region" description="Helical" evidence="6">
    <location>
        <begin position="473"/>
        <end position="495"/>
    </location>
</feature>
<dbReference type="InterPro" id="IPR002293">
    <property type="entry name" value="AA/rel_permease1"/>
</dbReference>
<gene>
    <name evidence="7" type="ORF">B0T14DRAFT_495754</name>
</gene>
<protein>
    <submittedName>
        <fullName evidence="7">Amino acid/polyamine transporter I</fullName>
    </submittedName>
</protein>
<feature type="transmembrane region" description="Helical" evidence="6">
    <location>
        <begin position="118"/>
        <end position="143"/>
    </location>
</feature>
<comment type="caution">
    <text evidence="7">The sequence shown here is derived from an EMBL/GenBank/DDBJ whole genome shotgun (WGS) entry which is preliminary data.</text>
</comment>
<dbReference type="Pfam" id="PF13520">
    <property type="entry name" value="AA_permease_2"/>
    <property type="match status" value="1"/>
</dbReference>
<feature type="transmembrane region" description="Helical" evidence="6">
    <location>
        <begin position="442"/>
        <end position="461"/>
    </location>
</feature>
<keyword evidence="4 6" id="KW-1133">Transmembrane helix</keyword>
<evidence type="ECO:0000256" key="3">
    <source>
        <dbReference type="ARBA" id="ARBA00022692"/>
    </source>
</evidence>
<feature type="transmembrane region" description="Helical" evidence="6">
    <location>
        <begin position="410"/>
        <end position="430"/>
    </location>
</feature>
<dbReference type="PIRSF" id="PIRSF006060">
    <property type="entry name" value="AA_transporter"/>
    <property type="match status" value="1"/>
</dbReference>
<evidence type="ECO:0000256" key="4">
    <source>
        <dbReference type="ARBA" id="ARBA00022989"/>
    </source>
</evidence>
<feature type="transmembrane region" description="Helical" evidence="6">
    <location>
        <begin position="281"/>
        <end position="307"/>
    </location>
</feature>
<feature type="transmembrane region" description="Helical" evidence="6">
    <location>
        <begin position="74"/>
        <end position="97"/>
    </location>
</feature>
<accession>A0AA40BYX0</accession>
<evidence type="ECO:0000256" key="2">
    <source>
        <dbReference type="ARBA" id="ARBA00022448"/>
    </source>
</evidence>
<dbReference type="GO" id="GO:0022857">
    <property type="term" value="F:transmembrane transporter activity"/>
    <property type="evidence" value="ECO:0007669"/>
    <property type="project" value="InterPro"/>
</dbReference>
<dbReference type="PANTHER" id="PTHR45649">
    <property type="entry name" value="AMINO-ACID PERMEASE BAT1"/>
    <property type="match status" value="1"/>
</dbReference>
<evidence type="ECO:0000256" key="6">
    <source>
        <dbReference type="SAM" id="Phobius"/>
    </source>
</evidence>
<dbReference type="AlphaFoldDB" id="A0AA40BYX0"/>
<proteinExistence type="predicted"/>
<keyword evidence="3 6" id="KW-0812">Transmembrane</keyword>
<evidence type="ECO:0000256" key="5">
    <source>
        <dbReference type="ARBA" id="ARBA00023136"/>
    </source>
</evidence>
<sequence length="543" mass="57989">MDVEDPPIERRLSNSDEERDENRLAQFGYKQELKRDWGLAHNFGVSFSIISVITGLSTLFSYGLNTGGPAVMSIGWIVVSFFTMLVAIAMAEIVSAIPTSGGPYFWAAMLAPPRWSPFAAWITGWYNLLGQVAVTTGISFGLANLIPTAVTVKNPDFVPTSRITIAIYAAVLISHGIVNTFGVRVLRFLNNVSIVLHSAGITAICIAVLAKAPTHQPASFVFGKFHDGTGVDGAEGWSIRASPAYLAVCGALLSQLQDTNSLVTGFDASAHLSEETKKASWSAPIGVVSSVGFSALFGFFVLMAFLFSIQDFDRVLDSAYGQPVLQILVDVAGEDVCVWHCGLFSMTSNSRMMFAFARDGGIHPFFHKVDDRFRSPIRAVWLAATLSFILALPSLGSTVAFAAATSIATIGLYISYGLPILIGVFCHQSFNAMKGPFNLGGLSRIIATAACLWIGCITVVFCLPTANPVTDETLNYTVVAVGILTLGAIGSWIFWARHWFTGPAAEVAEAMRLGVDITEPGALEAKEKEASKAAPGSAAEISS</sequence>
<dbReference type="EMBL" id="JAULSU010000004">
    <property type="protein sequence ID" value="KAK0618862.1"/>
    <property type="molecule type" value="Genomic_DNA"/>
</dbReference>